<keyword evidence="4" id="KW-0444">Lipid biosynthesis</keyword>
<feature type="transmembrane region" description="Helical" evidence="12">
    <location>
        <begin position="119"/>
        <end position="136"/>
    </location>
</feature>
<keyword evidence="9 12" id="KW-1133">Transmembrane helix</keyword>
<evidence type="ECO:0000256" key="11">
    <source>
        <dbReference type="ARBA" id="ARBA00023136"/>
    </source>
</evidence>
<dbReference type="InterPro" id="IPR000390">
    <property type="entry name" value="Small_drug/metabolite_transptr"/>
</dbReference>
<dbReference type="Proteomes" id="UP000295416">
    <property type="component" value="Unassembled WGS sequence"/>
</dbReference>
<evidence type="ECO:0000256" key="10">
    <source>
        <dbReference type="ARBA" id="ARBA00023098"/>
    </source>
</evidence>
<dbReference type="Gene3D" id="1.10.3730.20">
    <property type="match status" value="2"/>
</dbReference>
<dbReference type="InterPro" id="IPR037185">
    <property type="entry name" value="EmrE-like"/>
</dbReference>
<evidence type="ECO:0000259" key="13">
    <source>
        <dbReference type="Pfam" id="PF00892"/>
    </source>
</evidence>
<keyword evidence="15" id="KW-1185">Reference proteome</keyword>
<keyword evidence="10" id="KW-0443">Lipid metabolism</keyword>
<feature type="transmembrane region" description="Helical" evidence="12">
    <location>
        <begin position="243"/>
        <end position="261"/>
    </location>
</feature>
<comment type="caution">
    <text evidence="14">The sequence shown here is derived from an EMBL/GenBank/DDBJ whole genome shotgun (WGS) entry which is preliminary data.</text>
</comment>
<feature type="domain" description="EamA" evidence="13">
    <location>
        <begin position="4"/>
        <end position="136"/>
    </location>
</feature>
<dbReference type="Pfam" id="PF00892">
    <property type="entry name" value="EamA"/>
    <property type="match status" value="2"/>
</dbReference>
<organism evidence="14 15">
    <name type="scientific">Scopulibacillus darangshiensis</name>
    <dbReference type="NCBI Taxonomy" id="442528"/>
    <lineage>
        <taxon>Bacteria</taxon>
        <taxon>Bacillati</taxon>
        <taxon>Bacillota</taxon>
        <taxon>Bacilli</taxon>
        <taxon>Bacillales</taxon>
        <taxon>Sporolactobacillaceae</taxon>
        <taxon>Scopulibacillus</taxon>
    </lineage>
</organism>
<sequence>MDTLALVLVLLSSIIHATWNLISKKAGGGHIFIWLLTLMGTVIYTPLAIGLVIWTKPHFSTIDWLFVTIGTIIHIFYFLTLQKGYAKSDFSVVYPIARGVGPMIATGLAVIFYNERPSLVVLSGTVIIVLSVFLISGGMNVIKGHANLTGVAYGLLVSLFIGMYTVWDKYAVSTLLIAPLIYDYFNTLGQFILLTPSALLQRDKIKAVWHHYRWHALGVGTLSSLAYILVLTALAIAPVSHIAPIREVSILIGVIFGVVFLKESAGKKQILFASLMVIGVILVATG</sequence>
<evidence type="ECO:0000256" key="7">
    <source>
        <dbReference type="ARBA" id="ARBA00022692"/>
    </source>
</evidence>
<dbReference type="PANTHER" id="PTHR30561">
    <property type="entry name" value="SMR FAMILY PROTON-DEPENDENT DRUG EFFLUX TRANSPORTER SUGE"/>
    <property type="match status" value="1"/>
</dbReference>
<feature type="transmembrane region" description="Helical" evidence="12">
    <location>
        <begin position="214"/>
        <end position="237"/>
    </location>
</feature>
<keyword evidence="5" id="KW-0997">Cell inner membrane</keyword>
<keyword evidence="8" id="KW-0448">Lipopolysaccharide biosynthesis</keyword>
<dbReference type="InterPro" id="IPR000620">
    <property type="entry name" value="EamA_dom"/>
</dbReference>
<dbReference type="GO" id="GO:0009103">
    <property type="term" value="P:lipopolysaccharide biosynthetic process"/>
    <property type="evidence" value="ECO:0007669"/>
    <property type="project" value="UniProtKB-KW"/>
</dbReference>
<dbReference type="AlphaFoldDB" id="A0A4R2P8E4"/>
<evidence type="ECO:0000256" key="4">
    <source>
        <dbReference type="ARBA" id="ARBA00022516"/>
    </source>
</evidence>
<name>A0A4R2P8E4_9BACL</name>
<feature type="transmembrane region" description="Helical" evidence="12">
    <location>
        <begin position="31"/>
        <end position="55"/>
    </location>
</feature>
<keyword evidence="11 12" id="KW-0472">Membrane</keyword>
<feature type="transmembrane region" description="Helical" evidence="12">
    <location>
        <begin position="148"/>
        <end position="167"/>
    </location>
</feature>
<accession>A0A4R2P8E4</accession>
<dbReference type="GO" id="GO:0005886">
    <property type="term" value="C:plasma membrane"/>
    <property type="evidence" value="ECO:0007669"/>
    <property type="project" value="UniProtKB-SubCell"/>
</dbReference>
<dbReference type="EMBL" id="SLXK01000003">
    <property type="protein sequence ID" value="TCP31250.1"/>
    <property type="molecule type" value="Genomic_DNA"/>
</dbReference>
<evidence type="ECO:0000256" key="8">
    <source>
        <dbReference type="ARBA" id="ARBA00022985"/>
    </source>
</evidence>
<keyword evidence="3" id="KW-1003">Cell membrane</keyword>
<gene>
    <name evidence="14" type="ORF">EV207_103133</name>
</gene>
<evidence type="ECO:0000256" key="12">
    <source>
        <dbReference type="SAM" id="Phobius"/>
    </source>
</evidence>
<evidence type="ECO:0000256" key="5">
    <source>
        <dbReference type="ARBA" id="ARBA00022519"/>
    </source>
</evidence>
<evidence type="ECO:0000256" key="2">
    <source>
        <dbReference type="ARBA" id="ARBA00007362"/>
    </source>
</evidence>
<feature type="transmembrane region" description="Helical" evidence="12">
    <location>
        <begin position="6"/>
        <end position="22"/>
    </location>
</feature>
<feature type="domain" description="EamA" evidence="13">
    <location>
        <begin position="149"/>
        <end position="284"/>
    </location>
</feature>
<reference evidence="14 15" key="1">
    <citation type="submission" date="2019-03" db="EMBL/GenBank/DDBJ databases">
        <title>Genomic Encyclopedia of Type Strains, Phase IV (KMG-IV): sequencing the most valuable type-strain genomes for metagenomic binning, comparative biology and taxonomic classification.</title>
        <authorList>
            <person name="Goeker M."/>
        </authorList>
    </citation>
    <scope>NUCLEOTIDE SEQUENCE [LARGE SCALE GENOMIC DNA]</scope>
    <source>
        <strain evidence="14 15">DSM 19377</strain>
    </source>
</reference>
<keyword evidence="7 12" id="KW-0812">Transmembrane</keyword>
<evidence type="ECO:0000313" key="15">
    <source>
        <dbReference type="Proteomes" id="UP000295416"/>
    </source>
</evidence>
<proteinExistence type="inferred from homology"/>
<evidence type="ECO:0000256" key="6">
    <source>
        <dbReference type="ARBA" id="ARBA00022556"/>
    </source>
</evidence>
<dbReference type="SUPFAM" id="SSF103481">
    <property type="entry name" value="Multidrug resistance efflux transporter EmrE"/>
    <property type="match status" value="2"/>
</dbReference>
<dbReference type="RefSeq" id="WP_165886825.1">
    <property type="nucleotide sequence ID" value="NZ_SLXK01000003.1"/>
</dbReference>
<comment type="subcellular location">
    <subcellularLocation>
        <location evidence="1">Cell membrane</location>
        <topology evidence="1">Multi-pass membrane protein</topology>
    </subcellularLocation>
</comment>
<evidence type="ECO:0000256" key="1">
    <source>
        <dbReference type="ARBA" id="ARBA00004651"/>
    </source>
</evidence>
<dbReference type="GO" id="GO:0022857">
    <property type="term" value="F:transmembrane transporter activity"/>
    <property type="evidence" value="ECO:0007669"/>
    <property type="project" value="InterPro"/>
</dbReference>
<feature type="transmembrane region" description="Helical" evidence="12">
    <location>
        <begin position="268"/>
        <end position="285"/>
    </location>
</feature>
<feature type="transmembrane region" description="Helical" evidence="12">
    <location>
        <begin position="173"/>
        <end position="194"/>
    </location>
</feature>
<feature type="transmembrane region" description="Helical" evidence="12">
    <location>
        <begin position="92"/>
        <end position="113"/>
    </location>
</feature>
<evidence type="ECO:0000256" key="3">
    <source>
        <dbReference type="ARBA" id="ARBA00022475"/>
    </source>
</evidence>
<dbReference type="PANTHER" id="PTHR30561:SF9">
    <property type="entry name" value="4-AMINO-4-DEOXY-L-ARABINOSE-PHOSPHOUNDECAPRENOL FLIPPASE SUBUNIT ARNF-RELATED"/>
    <property type="match status" value="1"/>
</dbReference>
<feature type="transmembrane region" description="Helical" evidence="12">
    <location>
        <begin position="61"/>
        <end position="80"/>
    </location>
</feature>
<keyword evidence="6" id="KW-0441">Lipid A biosynthesis</keyword>
<evidence type="ECO:0000256" key="9">
    <source>
        <dbReference type="ARBA" id="ARBA00022989"/>
    </source>
</evidence>
<protein>
    <submittedName>
        <fullName evidence="14">EamA-like transporter family protein</fullName>
    </submittedName>
</protein>
<comment type="similarity">
    <text evidence="2">Belongs to the EamA transporter family.</text>
</comment>
<evidence type="ECO:0000313" key="14">
    <source>
        <dbReference type="EMBL" id="TCP31250.1"/>
    </source>
</evidence>